<feature type="region of interest" description="Disordered" evidence="1">
    <location>
        <begin position="1"/>
        <end position="104"/>
    </location>
</feature>
<feature type="compositionally biased region" description="Basic and acidic residues" evidence="1">
    <location>
        <begin position="41"/>
        <end position="50"/>
    </location>
</feature>
<protein>
    <recommendedName>
        <fullName evidence="3">DNA-binding protein BIN4</fullName>
    </recommendedName>
</protein>
<evidence type="ECO:0008006" key="3">
    <source>
        <dbReference type="Google" id="ProtNLM"/>
    </source>
</evidence>
<dbReference type="PANTHER" id="PTHR34810:SF1">
    <property type="entry name" value="DNA-BINDING PROTEIN BIN4"/>
    <property type="match status" value="1"/>
</dbReference>
<accession>A0A7S2TZZ1</accession>
<dbReference type="GO" id="GO:0042023">
    <property type="term" value="P:DNA endoreduplication"/>
    <property type="evidence" value="ECO:0007669"/>
    <property type="project" value="InterPro"/>
</dbReference>
<dbReference type="EMBL" id="HBHP01030705">
    <property type="protein sequence ID" value="CAD9774910.1"/>
    <property type="molecule type" value="Transcribed_RNA"/>
</dbReference>
<feature type="compositionally biased region" description="Polar residues" evidence="1">
    <location>
        <begin position="58"/>
        <end position="67"/>
    </location>
</feature>
<dbReference type="GO" id="GO:0009330">
    <property type="term" value="C:DNA topoisomerase type II (double strand cut, ATP-hydrolyzing) complex"/>
    <property type="evidence" value="ECO:0007669"/>
    <property type="project" value="InterPro"/>
</dbReference>
<dbReference type="InterPro" id="IPR033246">
    <property type="entry name" value="BIN4"/>
</dbReference>
<evidence type="ECO:0000313" key="2">
    <source>
        <dbReference type="EMBL" id="CAD9774910.1"/>
    </source>
</evidence>
<feature type="compositionally biased region" description="Basic residues" evidence="1">
    <location>
        <begin position="20"/>
        <end position="35"/>
    </location>
</feature>
<proteinExistence type="predicted"/>
<dbReference type="AlphaFoldDB" id="A0A7S2TZZ1"/>
<reference evidence="2" key="1">
    <citation type="submission" date="2021-01" db="EMBL/GenBank/DDBJ databases">
        <authorList>
            <person name="Corre E."/>
            <person name="Pelletier E."/>
            <person name="Niang G."/>
            <person name="Scheremetjew M."/>
            <person name="Finn R."/>
            <person name="Kale V."/>
            <person name="Holt S."/>
            <person name="Cochrane G."/>
            <person name="Meng A."/>
            <person name="Brown T."/>
            <person name="Cohen L."/>
        </authorList>
    </citation>
    <scope>NUCLEOTIDE SEQUENCE</scope>
    <source>
        <strain evidence="2">CCMP622</strain>
    </source>
</reference>
<feature type="compositionally biased region" description="Basic residues" evidence="1">
    <location>
        <begin position="228"/>
        <end position="244"/>
    </location>
</feature>
<sequence length="244" mass="27339">MSEESDFTPDDESDYEPAPKKKTPQTKKLTKRSQTKAKFSAKQEKASSETRKKKLTPKKNQIPTPQKNHVVKKREAKSPKKKDSAGSAIKSSTKKGKRETLEKIPLFLPKQQQAMLLIQIDEESMQLGGEVGAVGRLKASKRKGLKIDLKGHSYKGKFYQTAGSLAIVSVGPDEARLEAVSDSLVKLVHESSIFDSEKMLRGTLEAGDSQDVDFDVNEEWRKEEAEKKKKKRQEKAKKKRAAKA</sequence>
<dbReference type="PANTHER" id="PTHR34810">
    <property type="entry name" value="DNA-BINDING PROTEIN BIN4"/>
    <property type="match status" value="1"/>
</dbReference>
<dbReference type="GO" id="GO:0051276">
    <property type="term" value="P:chromosome organization"/>
    <property type="evidence" value="ECO:0007669"/>
    <property type="project" value="TreeGrafter"/>
</dbReference>
<organism evidence="2">
    <name type="scientific">Lotharella oceanica</name>
    <dbReference type="NCBI Taxonomy" id="641309"/>
    <lineage>
        <taxon>Eukaryota</taxon>
        <taxon>Sar</taxon>
        <taxon>Rhizaria</taxon>
        <taxon>Cercozoa</taxon>
        <taxon>Chlorarachniophyceae</taxon>
        <taxon>Lotharella</taxon>
    </lineage>
</organism>
<name>A0A7S2TZZ1_9EUKA</name>
<feature type="region of interest" description="Disordered" evidence="1">
    <location>
        <begin position="221"/>
        <end position="244"/>
    </location>
</feature>
<dbReference type="GO" id="GO:0005634">
    <property type="term" value="C:nucleus"/>
    <property type="evidence" value="ECO:0007669"/>
    <property type="project" value="TreeGrafter"/>
</dbReference>
<feature type="compositionally biased region" description="Acidic residues" evidence="1">
    <location>
        <begin position="1"/>
        <end position="15"/>
    </location>
</feature>
<dbReference type="GO" id="GO:0003690">
    <property type="term" value="F:double-stranded DNA binding"/>
    <property type="evidence" value="ECO:0007669"/>
    <property type="project" value="InterPro"/>
</dbReference>
<evidence type="ECO:0000256" key="1">
    <source>
        <dbReference type="SAM" id="MobiDB-lite"/>
    </source>
</evidence>
<gene>
    <name evidence="2" type="ORF">LSP00402_LOCUS18906</name>
</gene>